<sequence length="169" mass="18417">MQGQDIALLLKLAIQDESRVLSKNLAESLFISPSEVSKSLKRSAESGLLHFANGEKRVNRFALLEFLSHGFKYVFPPAKGSLVRGVPTAVAAEPLKSRFLGDGDPPEVWPYAEGTVRGISIEPLYKGAPKAALRDPKFYAVLALCDAIRGGRTRERNLAIELLGNEINA</sequence>
<gene>
    <name evidence="1" type="ORF">HDF16_001117</name>
</gene>
<evidence type="ECO:0000313" key="2">
    <source>
        <dbReference type="Proteomes" id="UP000540989"/>
    </source>
</evidence>
<keyword evidence="2" id="KW-1185">Reference proteome</keyword>
<reference evidence="1 2" key="1">
    <citation type="submission" date="2020-08" db="EMBL/GenBank/DDBJ databases">
        <title>Genomic Encyclopedia of Type Strains, Phase IV (KMG-V): Genome sequencing to study the core and pangenomes of soil and plant-associated prokaryotes.</title>
        <authorList>
            <person name="Whitman W."/>
        </authorList>
    </citation>
    <scope>NUCLEOTIDE SEQUENCE [LARGE SCALE GENOMIC DNA]</scope>
    <source>
        <strain evidence="1 2">M8UP14</strain>
    </source>
</reference>
<organism evidence="1 2">
    <name type="scientific">Granulicella aggregans</name>
    <dbReference type="NCBI Taxonomy" id="474949"/>
    <lineage>
        <taxon>Bacteria</taxon>
        <taxon>Pseudomonadati</taxon>
        <taxon>Acidobacteriota</taxon>
        <taxon>Terriglobia</taxon>
        <taxon>Terriglobales</taxon>
        <taxon>Acidobacteriaceae</taxon>
        <taxon>Granulicella</taxon>
    </lineage>
</organism>
<comment type="caution">
    <text evidence="1">The sequence shown here is derived from an EMBL/GenBank/DDBJ whole genome shotgun (WGS) entry which is preliminary data.</text>
</comment>
<dbReference type="AlphaFoldDB" id="A0A7W8E2E7"/>
<proteinExistence type="predicted"/>
<dbReference type="Proteomes" id="UP000540989">
    <property type="component" value="Unassembled WGS sequence"/>
</dbReference>
<accession>A0A7W8E2E7</accession>
<evidence type="ECO:0000313" key="1">
    <source>
        <dbReference type="EMBL" id="MBB5056432.1"/>
    </source>
</evidence>
<dbReference type="EMBL" id="JACHIP010000002">
    <property type="protein sequence ID" value="MBB5056432.1"/>
    <property type="molecule type" value="Genomic_DNA"/>
</dbReference>
<protein>
    <submittedName>
        <fullName evidence="1">Uncharacterized protein</fullName>
    </submittedName>
</protein>
<name>A0A7W8E2E7_9BACT</name>